<reference evidence="1 2" key="1">
    <citation type="submission" date="2019-03" db="EMBL/GenBank/DDBJ databases">
        <authorList>
            <consortium name="Pathogen Informatics"/>
        </authorList>
    </citation>
    <scope>NUCLEOTIDE SEQUENCE [LARGE SCALE GENOMIC DNA]</scope>
    <source>
        <strain evidence="1 2">NCTC12993</strain>
    </source>
</reference>
<gene>
    <name evidence="1" type="ORF">NCTC12993_05125</name>
</gene>
<sequence length="71" mass="8087">MTNNLLTDPANHPANDKLTDERLIRVRDELQRTLTYKNGSTQDYVTADAIKAIDELLERRKADADKSSEVK</sequence>
<dbReference type="AlphaFoldDB" id="A0A485BKN0"/>
<proteinExistence type="predicted"/>
<dbReference type="RefSeq" id="WP_061281444.1">
    <property type="nucleotide sequence ID" value="NZ_BCTM01000008.1"/>
</dbReference>
<dbReference type="Proteomes" id="UP000401081">
    <property type="component" value="Unassembled WGS sequence"/>
</dbReference>
<evidence type="ECO:0000313" key="2">
    <source>
        <dbReference type="Proteomes" id="UP000401081"/>
    </source>
</evidence>
<accession>A0A485BKN0</accession>
<name>A0A485BKN0_KLUCR</name>
<organism evidence="1 2">
    <name type="scientific">Kluyvera cryocrescens</name>
    <name type="common">Kluyvera citrophila</name>
    <dbReference type="NCBI Taxonomy" id="580"/>
    <lineage>
        <taxon>Bacteria</taxon>
        <taxon>Pseudomonadati</taxon>
        <taxon>Pseudomonadota</taxon>
        <taxon>Gammaproteobacteria</taxon>
        <taxon>Enterobacterales</taxon>
        <taxon>Enterobacteriaceae</taxon>
        <taxon>Kluyvera</taxon>
    </lineage>
</organism>
<protein>
    <submittedName>
        <fullName evidence="1">Uncharacterized protein</fullName>
    </submittedName>
</protein>
<dbReference type="EMBL" id="CAADJD010000022">
    <property type="protein sequence ID" value="VFS74397.1"/>
    <property type="molecule type" value="Genomic_DNA"/>
</dbReference>
<evidence type="ECO:0000313" key="1">
    <source>
        <dbReference type="EMBL" id="VFS74397.1"/>
    </source>
</evidence>
<keyword evidence="2" id="KW-1185">Reference proteome</keyword>